<sequence length="521" mass="57410">MRSAKKSMLMLLVLVFTMSLVLAACAGSNNSNSGGNTSTGESSNNTSEGTGDGNSAASNLEPYELKMVFPATKQKDHDVVMAKINEYLKEKINATIDIQPIEWGQWDEKVNLMIASQEPMDIFFTAQWSNYAVNVSKGAFLELDDLLANTEAGQSIVNSLDPAFINGSKIDGKNYGIPTNKELAASAGYIYRTDIAEELGLNMDSVKSNADLGPILQKVKEAKPEMIPLFFRDGENFNVHYLAEFDYLGDANIPGVLLKDDPNGLTVRPRHEIDRYLENLKLAHEYFRAGYINQDATTTTLSAQDAMKAGNVFMIPASLKPGKDIETESATGLIGKLRQIEVTGATIATSETAGSMLAISRTSDNPERAMMFINLLHTDKYLNNLLNFGIEGEHYALNGDSMMTPTEKTADYALGSAWMLGSMFLNNLWETEDPQKWEQYKEFNASGTVSPGLGFTFNAEPVKTQVAQIVNVRKEYDAQLDTGAVNPDEVLPRYIEKLEAAGLRDIIAEKQRQFDEFKANQ</sequence>
<dbReference type="RefSeq" id="WP_213410635.1">
    <property type="nucleotide sequence ID" value="NZ_BOVK01000011.1"/>
</dbReference>
<dbReference type="PANTHER" id="PTHR43649:SF17">
    <property type="entry name" value="ABC TRANSPORTER SOLUTE BINDING PROTEIN-SUGAR TRANSPORT"/>
    <property type="match status" value="1"/>
</dbReference>
<organism evidence="4 5">
    <name type="scientific">Xylanibacillus composti</name>
    <dbReference type="NCBI Taxonomy" id="1572762"/>
    <lineage>
        <taxon>Bacteria</taxon>
        <taxon>Bacillati</taxon>
        <taxon>Bacillota</taxon>
        <taxon>Bacilli</taxon>
        <taxon>Bacillales</taxon>
        <taxon>Paenibacillaceae</taxon>
        <taxon>Xylanibacillus</taxon>
    </lineage>
</organism>
<dbReference type="AlphaFoldDB" id="A0A8J4H327"/>
<comment type="caution">
    <text evidence="4">The sequence shown here is derived from an EMBL/GenBank/DDBJ whole genome shotgun (WGS) entry which is preliminary data.</text>
</comment>
<accession>A0A8J4H327</accession>
<dbReference type="InterPro" id="IPR050490">
    <property type="entry name" value="Bact_solute-bd_prot1"/>
</dbReference>
<dbReference type="Pfam" id="PF12010">
    <property type="entry name" value="DUF3502"/>
    <property type="match status" value="1"/>
</dbReference>
<name>A0A8J4H327_9BACL</name>
<evidence type="ECO:0000256" key="2">
    <source>
        <dbReference type="SAM" id="SignalP"/>
    </source>
</evidence>
<feature type="compositionally biased region" description="Low complexity" evidence="1">
    <location>
        <begin position="30"/>
        <end position="49"/>
    </location>
</feature>
<dbReference type="PROSITE" id="PS51257">
    <property type="entry name" value="PROKAR_LIPOPROTEIN"/>
    <property type="match status" value="1"/>
</dbReference>
<dbReference type="InterPro" id="IPR006059">
    <property type="entry name" value="SBP"/>
</dbReference>
<feature type="chain" id="PRO_5039138102" evidence="2">
    <location>
        <begin position="27"/>
        <end position="521"/>
    </location>
</feature>
<dbReference type="PANTHER" id="PTHR43649">
    <property type="entry name" value="ARABINOSE-BINDING PROTEIN-RELATED"/>
    <property type="match status" value="1"/>
</dbReference>
<proteinExistence type="predicted"/>
<dbReference type="Pfam" id="PF13416">
    <property type="entry name" value="SBP_bac_8"/>
    <property type="match status" value="1"/>
</dbReference>
<evidence type="ECO:0000313" key="4">
    <source>
        <dbReference type="EMBL" id="GIQ68019.1"/>
    </source>
</evidence>
<feature type="region of interest" description="Disordered" evidence="1">
    <location>
        <begin position="30"/>
        <end position="56"/>
    </location>
</feature>
<dbReference type="Proteomes" id="UP000677918">
    <property type="component" value="Unassembled WGS sequence"/>
</dbReference>
<evidence type="ECO:0000259" key="3">
    <source>
        <dbReference type="Pfam" id="PF12010"/>
    </source>
</evidence>
<dbReference type="SUPFAM" id="SSF53850">
    <property type="entry name" value="Periplasmic binding protein-like II"/>
    <property type="match status" value="1"/>
</dbReference>
<dbReference type="EMBL" id="BOVK01000011">
    <property type="protein sequence ID" value="GIQ68019.1"/>
    <property type="molecule type" value="Genomic_DNA"/>
</dbReference>
<reference evidence="4" key="1">
    <citation type="submission" date="2021-04" db="EMBL/GenBank/DDBJ databases">
        <title>Draft genome sequence of Xylanibacillus composti strain K13.</title>
        <authorList>
            <person name="Uke A."/>
            <person name="Chhe C."/>
            <person name="Baramee S."/>
            <person name="Kosugi A."/>
        </authorList>
    </citation>
    <scope>NUCLEOTIDE SEQUENCE</scope>
    <source>
        <strain evidence="4">K13</strain>
    </source>
</reference>
<keyword evidence="2" id="KW-0732">Signal</keyword>
<protein>
    <submittedName>
        <fullName evidence="4">ABC transporter substrate-binding protein</fullName>
    </submittedName>
</protein>
<dbReference type="InterPro" id="IPR022627">
    <property type="entry name" value="DUF3502"/>
</dbReference>
<evidence type="ECO:0000256" key="1">
    <source>
        <dbReference type="SAM" id="MobiDB-lite"/>
    </source>
</evidence>
<gene>
    <name evidence="4" type="ORF">XYCOK13_08430</name>
</gene>
<evidence type="ECO:0000313" key="5">
    <source>
        <dbReference type="Proteomes" id="UP000677918"/>
    </source>
</evidence>
<keyword evidence="5" id="KW-1185">Reference proteome</keyword>
<dbReference type="Gene3D" id="3.40.190.10">
    <property type="entry name" value="Periplasmic binding protein-like II"/>
    <property type="match status" value="2"/>
</dbReference>
<feature type="domain" description="DUF3502" evidence="3">
    <location>
        <begin position="452"/>
        <end position="519"/>
    </location>
</feature>
<feature type="signal peptide" evidence="2">
    <location>
        <begin position="1"/>
        <end position="26"/>
    </location>
</feature>